<dbReference type="EMBL" id="LCLJ01000028">
    <property type="protein sequence ID" value="KKU14345.1"/>
    <property type="molecule type" value="Genomic_DNA"/>
</dbReference>
<reference evidence="2 3" key="1">
    <citation type="journal article" date="2015" name="Nature">
        <title>rRNA introns, odd ribosomes, and small enigmatic genomes across a large radiation of phyla.</title>
        <authorList>
            <person name="Brown C.T."/>
            <person name="Hug L.A."/>
            <person name="Thomas B.C."/>
            <person name="Sharon I."/>
            <person name="Castelle C.J."/>
            <person name="Singh A."/>
            <person name="Wilkins M.J."/>
            <person name="Williams K.H."/>
            <person name="Banfield J.F."/>
        </authorList>
    </citation>
    <scope>NUCLEOTIDE SEQUENCE [LARGE SCALE GENOMIC DNA]</scope>
</reference>
<dbReference type="InterPro" id="IPR053830">
    <property type="entry name" value="DUF6922"/>
</dbReference>
<feature type="domain" description="DUF6922" evidence="1">
    <location>
        <begin position="22"/>
        <end position="66"/>
    </location>
</feature>
<organism evidence="2 3">
    <name type="scientific">Candidatus Jorgensenbacteria bacterium GW2011_GWA2_45_9</name>
    <dbReference type="NCBI Taxonomy" id="1618663"/>
    <lineage>
        <taxon>Bacteria</taxon>
        <taxon>Candidatus Joergenseniibacteriota</taxon>
    </lineage>
</organism>
<protein>
    <recommendedName>
        <fullName evidence="1">DUF6922 domain-containing protein</fullName>
    </recommendedName>
</protein>
<gene>
    <name evidence="2" type="ORF">UX22_C0028G0011</name>
</gene>
<proteinExistence type="predicted"/>
<evidence type="ECO:0000313" key="2">
    <source>
        <dbReference type="EMBL" id="KKU14345.1"/>
    </source>
</evidence>
<dbReference type="AlphaFoldDB" id="A0A0G1R0A7"/>
<evidence type="ECO:0000259" key="1">
    <source>
        <dbReference type="Pfam" id="PF21956"/>
    </source>
</evidence>
<comment type="caution">
    <text evidence="2">The sequence shown here is derived from an EMBL/GenBank/DDBJ whole genome shotgun (WGS) entry which is preliminary data.</text>
</comment>
<accession>A0A0G1R0A7</accession>
<dbReference type="Pfam" id="PF21956">
    <property type="entry name" value="DUF6922"/>
    <property type="match status" value="1"/>
</dbReference>
<name>A0A0G1R0A7_9BACT</name>
<sequence>MKKTTVYNKNMSKEKTLSLPDFFKPLFWFCDFDSLDLEKHKKTIISATLNYGDLKHWRWIGDYYKNRLPKIINEIPATAFRKEARRLAELLIHDVAFINV</sequence>
<evidence type="ECO:0000313" key="3">
    <source>
        <dbReference type="Proteomes" id="UP000034727"/>
    </source>
</evidence>
<dbReference type="Proteomes" id="UP000034727">
    <property type="component" value="Unassembled WGS sequence"/>
</dbReference>